<reference evidence="5 6" key="1">
    <citation type="submission" date="2019-01" db="EMBL/GenBank/DDBJ databases">
        <authorList>
            <person name="Li J."/>
        </authorList>
    </citation>
    <scope>NUCLEOTIDE SEQUENCE [LARGE SCALE GENOMIC DNA]</scope>
    <source>
        <strain evidence="5 6">CCUG 35506</strain>
    </source>
</reference>
<keyword evidence="1 5" id="KW-0378">Hydrolase</keyword>
<feature type="domain" description="Glycosyl hydrolase family 13 catalytic" evidence="4">
    <location>
        <begin position="139"/>
        <end position="538"/>
    </location>
</feature>
<evidence type="ECO:0000256" key="1">
    <source>
        <dbReference type="ARBA" id="ARBA00022801"/>
    </source>
</evidence>
<name>A0A4V1QSU2_9MICO</name>
<accession>A0A4V1QSU2</accession>
<dbReference type="EMBL" id="SDPO01000002">
    <property type="protein sequence ID" value="RXZ49583.1"/>
    <property type="molecule type" value="Genomic_DNA"/>
</dbReference>
<dbReference type="CDD" id="cd11338">
    <property type="entry name" value="AmyAc_CMD"/>
    <property type="match status" value="1"/>
</dbReference>
<dbReference type="PANTHER" id="PTHR10357:SF210">
    <property type="entry name" value="MALTODEXTRIN GLUCOSIDASE"/>
    <property type="match status" value="1"/>
</dbReference>
<dbReference type="PANTHER" id="PTHR10357">
    <property type="entry name" value="ALPHA-AMYLASE FAMILY MEMBER"/>
    <property type="match status" value="1"/>
</dbReference>
<evidence type="ECO:0000256" key="2">
    <source>
        <dbReference type="ARBA" id="ARBA00023295"/>
    </source>
</evidence>
<proteinExistence type="predicted"/>
<dbReference type="CDD" id="cd02857">
    <property type="entry name" value="E_set_CDase_PDE_N"/>
    <property type="match status" value="1"/>
</dbReference>
<evidence type="ECO:0000313" key="6">
    <source>
        <dbReference type="Proteomes" id="UP000292935"/>
    </source>
</evidence>
<dbReference type="GO" id="GO:0004553">
    <property type="term" value="F:hydrolase activity, hydrolyzing O-glycosyl compounds"/>
    <property type="evidence" value="ECO:0007669"/>
    <property type="project" value="InterPro"/>
</dbReference>
<organism evidence="5 6">
    <name type="scientific">Agromyces fucosus</name>
    <dbReference type="NCBI Taxonomy" id="41985"/>
    <lineage>
        <taxon>Bacteria</taxon>
        <taxon>Bacillati</taxon>
        <taxon>Actinomycetota</taxon>
        <taxon>Actinomycetes</taxon>
        <taxon>Micrococcales</taxon>
        <taxon>Microbacteriaceae</taxon>
        <taxon>Agromyces</taxon>
    </lineage>
</organism>
<dbReference type="SMART" id="SM00642">
    <property type="entry name" value="Aamy"/>
    <property type="match status" value="1"/>
</dbReference>
<evidence type="ECO:0000313" key="5">
    <source>
        <dbReference type="EMBL" id="RXZ49583.1"/>
    </source>
</evidence>
<dbReference type="SUPFAM" id="SSF51445">
    <property type="entry name" value="(Trans)glycosidases"/>
    <property type="match status" value="1"/>
</dbReference>
<dbReference type="InterPro" id="IPR017853">
    <property type="entry name" value="GH"/>
</dbReference>
<gene>
    <name evidence="5" type="ORF">ESP57_08585</name>
</gene>
<evidence type="ECO:0000259" key="4">
    <source>
        <dbReference type="SMART" id="SM00642"/>
    </source>
</evidence>
<evidence type="ECO:0000256" key="3">
    <source>
        <dbReference type="SAM" id="MobiDB-lite"/>
    </source>
</evidence>
<protein>
    <submittedName>
        <fullName evidence="5">Glycoside hydrolase family 13 protein</fullName>
    </submittedName>
</protein>
<dbReference type="OrthoDB" id="9043248at2"/>
<comment type="caution">
    <text evidence="5">The sequence shown here is derived from an EMBL/GenBank/DDBJ whole genome shotgun (WGS) entry which is preliminary data.</text>
</comment>
<dbReference type="InterPro" id="IPR004185">
    <property type="entry name" value="Glyco_hydro_13_lg-like_dom"/>
</dbReference>
<feature type="compositionally biased region" description="Basic and acidic residues" evidence="3">
    <location>
        <begin position="1"/>
        <end position="11"/>
    </location>
</feature>
<dbReference type="AlphaFoldDB" id="A0A4V1QSU2"/>
<feature type="region of interest" description="Disordered" evidence="3">
    <location>
        <begin position="1"/>
        <end position="20"/>
    </location>
</feature>
<dbReference type="Proteomes" id="UP000292935">
    <property type="component" value="Unassembled WGS sequence"/>
</dbReference>
<dbReference type="Pfam" id="PF00128">
    <property type="entry name" value="Alpha-amylase"/>
    <property type="match status" value="1"/>
</dbReference>
<sequence>MAPLAPHHDGSPLHVSTQTPALGETVRLRLRVPESFGPLSWVGTRSNPNREPRFDEAVLLPSTGSGSDGSADGWQWWEASVEVENPVHGYRWLLVGGDGRQHWLNQLGLSTVETRDHDDFRLVAYEPAPDWAASSVMYQVFPDRFAKSAAAPFDALRAAGELPEWAIAADWGDPVDPVYPGRSKQLFGGDLDGVREKLDHLASLGVDLLYLTPVFPARSNHRYDATTFDLVDPLLGGDEALVRLVEAAHARGIRVIGDLTSNHSGDAHEWFRAAQADAETPERQFYFFRDEADGGGYESWLGVPSLPKFDWSSDELRRRFIEGPDSVVARFLGAPFHLDGWRIDVANMTGRLGSADLNAEVRRTIRRTMLDVKPDTLLLGESTNDAASDFQGDAWHGAMTYTPFTRPLWSWLLEPGSPAGGGLGFALQQVPAFTGDDFHAAHLRFAAGFPWRTRLATMNALDTHDTPRFATHARPGALPVALGLAISLPGIPVVWAGDEFGLTGVDGEASRTPMPWGSETSPEVAPVLETYRSLLRLRRERPVLATGGIRWLAIADDAVAFVRESVEESVLVFAARSAATLAIDSVALGALGRLGELGELGSADVAARLFGTARVEASAGLVTLQADEAGFAAWSLPGVSAPSWG</sequence>
<keyword evidence="6" id="KW-1185">Reference proteome</keyword>
<dbReference type="GO" id="GO:0005975">
    <property type="term" value="P:carbohydrate metabolic process"/>
    <property type="evidence" value="ECO:0007669"/>
    <property type="project" value="InterPro"/>
</dbReference>
<dbReference type="InterPro" id="IPR006047">
    <property type="entry name" value="GH13_cat_dom"/>
</dbReference>
<keyword evidence="2" id="KW-0326">Glycosidase</keyword>
<dbReference type="Gene3D" id="3.20.20.80">
    <property type="entry name" value="Glycosidases"/>
    <property type="match status" value="1"/>
</dbReference>